<organism evidence="2 3">
    <name type="scientific">Aspergillus avenaceus</name>
    <dbReference type="NCBI Taxonomy" id="36643"/>
    <lineage>
        <taxon>Eukaryota</taxon>
        <taxon>Fungi</taxon>
        <taxon>Dikarya</taxon>
        <taxon>Ascomycota</taxon>
        <taxon>Pezizomycotina</taxon>
        <taxon>Eurotiomycetes</taxon>
        <taxon>Eurotiomycetidae</taxon>
        <taxon>Eurotiales</taxon>
        <taxon>Aspergillaceae</taxon>
        <taxon>Aspergillus</taxon>
        <taxon>Aspergillus subgen. Circumdati</taxon>
    </lineage>
</organism>
<dbReference type="Pfam" id="PF07818">
    <property type="entry name" value="HCNGP"/>
    <property type="match status" value="1"/>
</dbReference>
<dbReference type="PANTHER" id="PTHR13464">
    <property type="entry name" value="TRANSCRIPTIONAL REGULATOR PROTEIN HCNGP"/>
    <property type="match status" value="1"/>
</dbReference>
<name>A0A5N6TE41_ASPAV</name>
<dbReference type="Proteomes" id="UP000325780">
    <property type="component" value="Unassembled WGS sequence"/>
</dbReference>
<dbReference type="OrthoDB" id="1714508at2759"/>
<evidence type="ECO:0000313" key="2">
    <source>
        <dbReference type="EMBL" id="KAE8144351.1"/>
    </source>
</evidence>
<dbReference type="EMBL" id="ML742556">
    <property type="protein sequence ID" value="KAE8144351.1"/>
    <property type="molecule type" value="Genomic_DNA"/>
</dbReference>
<feature type="region of interest" description="Disordered" evidence="1">
    <location>
        <begin position="1"/>
        <end position="54"/>
    </location>
</feature>
<evidence type="ECO:0000256" key="1">
    <source>
        <dbReference type="SAM" id="MobiDB-lite"/>
    </source>
</evidence>
<dbReference type="InterPro" id="IPR012479">
    <property type="entry name" value="SAP30BP"/>
</dbReference>
<dbReference type="GO" id="GO:0006355">
    <property type="term" value="P:regulation of DNA-templated transcription"/>
    <property type="evidence" value="ECO:0007669"/>
    <property type="project" value="InterPro"/>
</dbReference>
<dbReference type="GO" id="GO:0005634">
    <property type="term" value="C:nucleus"/>
    <property type="evidence" value="ECO:0007669"/>
    <property type="project" value="TreeGrafter"/>
</dbReference>
<sequence length="196" mass="21523">RTICDDGSDEPGAVPNDGDVHGPILGPSHEETQQKARLPHGHSSSLTRSRTLIHDLTLPPVPNLGIPSSPPGSPEPLANAKFARFLSLKKQDVHFNEKLAVSTSLKNPSLFRKLMEHAGIDDHVQHSTSLPREIWDLSKLPEWGFKEQLLREQKELCQKAEEHKAAGHRETIDFVTATPVDSTGATSMSNANLRAK</sequence>
<protein>
    <submittedName>
        <fullName evidence="2">HCNGP-like protein-domain-containing protein</fullName>
    </submittedName>
</protein>
<dbReference type="PANTHER" id="PTHR13464:SF0">
    <property type="entry name" value="SAP30-BINDING PROTEIN"/>
    <property type="match status" value="1"/>
</dbReference>
<evidence type="ECO:0000313" key="3">
    <source>
        <dbReference type="Proteomes" id="UP000325780"/>
    </source>
</evidence>
<feature type="non-terminal residue" evidence="2">
    <location>
        <position position="1"/>
    </location>
</feature>
<reference evidence="2 3" key="1">
    <citation type="submission" date="2019-04" db="EMBL/GenBank/DDBJ databases">
        <title>Friends and foes A comparative genomics study of 23 Aspergillus species from section Flavi.</title>
        <authorList>
            <consortium name="DOE Joint Genome Institute"/>
            <person name="Kjaerbolling I."/>
            <person name="Vesth T."/>
            <person name="Frisvad J.C."/>
            <person name="Nybo J.L."/>
            <person name="Theobald S."/>
            <person name="Kildgaard S."/>
            <person name="Isbrandt T."/>
            <person name="Kuo A."/>
            <person name="Sato A."/>
            <person name="Lyhne E.K."/>
            <person name="Kogle M.E."/>
            <person name="Wiebenga A."/>
            <person name="Kun R.S."/>
            <person name="Lubbers R.J."/>
            <person name="Makela M.R."/>
            <person name="Barry K."/>
            <person name="Chovatia M."/>
            <person name="Clum A."/>
            <person name="Daum C."/>
            <person name="Haridas S."/>
            <person name="He G."/>
            <person name="LaButti K."/>
            <person name="Lipzen A."/>
            <person name="Mondo S."/>
            <person name="Riley R."/>
            <person name="Salamov A."/>
            <person name="Simmons B.A."/>
            <person name="Magnuson J.K."/>
            <person name="Henrissat B."/>
            <person name="Mortensen U.H."/>
            <person name="Larsen T.O."/>
            <person name="Devries R.P."/>
            <person name="Grigoriev I.V."/>
            <person name="Machida M."/>
            <person name="Baker S.E."/>
            <person name="Andersen M.R."/>
        </authorList>
    </citation>
    <scope>NUCLEOTIDE SEQUENCE [LARGE SCALE GENOMIC DNA]</scope>
    <source>
        <strain evidence="2 3">IBT 18842</strain>
    </source>
</reference>
<gene>
    <name evidence="2" type="ORF">BDV25DRAFT_167030</name>
</gene>
<dbReference type="AlphaFoldDB" id="A0A5N6TE41"/>
<accession>A0A5N6TE41</accession>
<keyword evidence="3" id="KW-1185">Reference proteome</keyword>
<proteinExistence type="predicted"/>